<accession>A0AAW7DH76</accession>
<dbReference type="RefSeq" id="WP_286485795.1">
    <property type="nucleotide sequence ID" value="NZ_JACALR010000003.1"/>
</dbReference>
<sequence>MKKIYSLCFLIITNIIYSQVGIGTQYPLSSLHIDGKSDNTSTSTIPENDIVVTNTAYMGIGIINPSTPLHINNNKIASSFKLVDGTEGLGRILTSLNDNGEIAWNFKPFTKTVDYDGVNLYQGLVNSDMKYIGRKITLEHGKWLIKTNLLLATDNSADVNNGFYAKFSWAELDSNNTYKITPDGIFGNTIGGVYNKRFGLTNGSTIIHNKTAQSKTYYLLTLKPIFFGNYDQNAKWWDLGGDFWRETAIIAFPAN</sequence>
<name>A0AAW7DH76_9FLAO</name>
<comment type="caution">
    <text evidence="1">The sequence shown here is derived from an EMBL/GenBank/DDBJ whole genome shotgun (WGS) entry which is preliminary data.</text>
</comment>
<dbReference type="AlphaFoldDB" id="A0AAW7DH76"/>
<dbReference type="Proteomes" id="UP001173578">
    <property type="component" value="Unassembled WGS sequence"/>
</dbReference>
<evidence type="ECO:0000313" key="2">
    <source>
        <dbReference type="Proteomes" id="UP001173578"/>
    </source>
</evidence>
<evidence type="ECO:0000313" key="1">
    <source>
        <dbReference type="EMBL" id="MDM1551200.1"/>
    </source>
</evidence>
<dbReference type="EMBL" id="JACALR010000003">
    <property type="protein sequence ID" value="MDM1551200.1"/>
    <property type="molecule type" value="Genomic_DNA"/>
</dbReference>
<organism evidence="1 2">
    <name type="scientific">Empedobacter falsenii</name>
    <dbReference type="NCBI Taxonomy" id="343874"/>
    <lineage>
        <taxon>Bacteria</taxon>
        <taxon>Pseudomonadati</taxon>
        <taxon>Bacteroidota</taxon>
        <taxon>Flavobacteriia</taxon>
        <taxon>Flavobacteriales</taxon>
        <taxon>Weeksellaceae</taxon>
        <taxon>Empedobacter</taxon>
    </lineage>
</organism>
<reference evidence="1" key="2">
    <citation type="journal article" date="2022" name="Sci. Total Environ.">
        <title>Prevalence, transmission, and molecular epidemiology of tet(X)-positive bacteria among humans, animals, and environmental niches in China: An epidemiological, and genomic-based study.</title>
        <authorList>
            <person name="Dong N."/>
            <person name="Zeng Y."/>
            <person name="Cai C."/>
            <person name="Sun C."/>
            <person name="Lu J."/>
            <person name="Liu C."/>
            <person name="Zhou H."/>
            <person name="Sun Q."/>
            <person name="Shu L."/>
            <person name="Wang H."/>
            <person name="Wang Y."/>
            <person name="Wang S."/>
            <person name="Wu C."/>
            <person name="Chan E.W."/>
            <person name="Chen G."/>
            <person name="Shen Z."/>
            <person name="Chen S."/>
            <person name="Zhang R."/>
        </authorList>
    </citation>
    <scope>NUCLEOTIDE SEQUENCE</scope>
    <source>
        <strain evidence="1">210</strain>
    </source>
</reference>
<gene>
    <name evidence="1" type="ORF">HX095_08225</name>
</gene>
<reference evidence="1" key="1">
    <citation type="submission" date="2020-06" db="EMBL/GenBank/DDBJ databases">
        <authorList>
            <person name="Dong N."/>
        </authorList>
    </citation>
    <scope>NUCLEOTIDE SEQUENCE</scope>
    <source>
        <strain evidence="1">210</strain>
    </source>
</reference>
<proteinExistence type="predicted"/>
<protein>
    <submittedName>
        <fullName evidence="1">Uncharacterized protein</fullName>
    </submittedName>
</protein>